<evidence type="ECO:0000313" key="1">
    <source>
        <dbReference type="EMBL" id="KAI5652728.1"/>
    </source>
</evidence>
<name>A0ACB9ZXZ1_CATRO</name>
<organism evidence="1 2">
    <name type="scientific">Catharanthus roseus</name>
    <name type="common">Madagascar periwinkle</name>
    <name type="synonym">Vinca rosea</name>
    <dbReference type="NCBI Taxonomy" id="4058"/>
    <lineage>
        <taxon>Eukaryota</taxon>
        <taxon>Viridiplantae</taxon>
        <taxon>Streptophyta</taxon>
        <taxon>Embryophyta</taxon>
        <taxon>Tracheophyta</taxon>
        <taxon>Spermatophyta</taxon>
        <taxon>Magnoliopsida</taxon>
        <taxon>eudicotyledons</taxon>
        <taxon>Gunneridae</taxon>
        <taxon>Pentapetalae</taxon>
        <taxon>asterids</taxon>
        <taxon>lamiids</taxon>
        <taxon>Gentianales</taxon>
        <taxon>Apocynaceae</taxon>
        <taxon>Rauvolfioideae</taxon>
        <taxon>Vinceae</taxon>
        <taxon>Catharanthinae</taxon>
        <taxon>Catharanthus</taxon>
    </lineage>
</organism>
<comment type="caution">
    <text evidence="1">The sequence shown here is derived from an EMBL/GenBank/DDBJ whole genome shotgun (WGS) entry which is preliminary data.</text>
</comment>
<reference evidence="2" key="1">
    <citation type="journal article" date="2023" name="Nat. Plants">
        <title>Single-cell RNA sequencing provides a high-resolution roadmap for understanding the multicellular compartmentation of specialized metabolism.</title>
        <authorList>
            <person name="Sun S."/>
            <person name="Shen X."/>
            <person name="Li Y."/>
            <person name="Li Y."/>
            <person name="Wang S."/>
            <person name="Li R."/>
            <person name="Zhang H."/>
            <person name="Shen G."/>
            <person name="Guo B."/>
            <person name="Wei J."/>
            <person name="Xu J."/>
            <person name="St-Pierre B."/>
            <person name="Chen S."/>
            <person name="Sun C."/>
        </authorList>
    </citation>
    <scope>NUCLEOTIDE SEQUENCE [LARGE SCALE GENOMIC DNA]</scope>
</reference>
<protein>
    <submittedName>
        <fullName evidence="1">Uncharacterized protein</fullName>
    </submittedName>
</protein>
<proteinExistence type="predicted"/>
<dbReference type="Proteomes" id="UP001060085">
    <property type="component" value="Linkage Group LG07"/>
</dbReference>
<accession>A0ACB9ZXZ1</accession>
<dbReference type="EMBL" id="CM044707">
    <property type="protein sequence ID" value="KAI5652728.1"/>
    <property type="molecule type" value="Genomic_DNA"/>
</dbReference>
<sequence length="299" mass="33979">MQGRNTVDEVLRLSAEKGYTVFHRNREDSNVVNDIVVAHQTSIAIIRTWPHVLIMDTTYKTNNTWLNPFAHKFCTVWTFQVLHFGIETTNRAESEHSVLKLWLSTCHGDLDTVFLNIDSLIQGQIAEDLAVIGPVYHPLVVSNFLFGDENHWVEIRRRMSYDLQHRMNVSKQFFGSVERVTELIMKTNWEEGLAPPECWMDTPDHHYVIANTFNLCVIFLARSESTTVLPLVSNMDGPAGTIFIGLIEELQHFIQELTGMAETLVHDSVSKCEGASSHSASIKVFLKTYILLFGGQRAS</sequence>
<keyword evidence="2" id="KW-1185">Reference proteome</keyword>
<evidence type="ECO:0000313" key="2">
    <source>
        <dbReference type="Proteomes" id="UP001060085"/>
    </source>
</evidence>
<gene>
    <name evidence="1" type="ORF">M9H77_29915</name>
</gene>